<proteinExistence type="predicted"/>
<evidence type="ECO:0000313" key="2">
    <source>
        <dbReference type="EMBL" id="SEH96371.1"/>
    </source>
</evidence>
<evidence type="ECO:0000313" key="3">
    <source>
        <dbReference type="Proteomes" id="UP000176204"/>
    </source>
</evidence>
<gene>
    <name evidence="2" type="ORF">PYTT_2130</name>
</gene>
<dbReference type="OrthoDB" id="9802554at2"/>
<organism evidence="2 3">
    <name type="scientific">Akkermansia glycaniphila</name>
    <dbReference type="NCBI Taxonomy" id="1679444"/>
    <lineage>
        <taxon>Bacteria</taxon>
        <taxon>Pseudomonadati</taxon>
        <taxon>Verrucomicrobiota</taxon>
        <taxon>Verrucomicrobiia</taxon>
        <taxon>Verrucomicrobiales</taxon>
        <taxon>Akkermansiaceae</taxon>
        <taxon>Akkermansia</taxon>
    </lineage>
</organism>
<dbReference type="PANTHER" id="PTHR14359">
    <property type="entry name" value="HOMO-OLIGOMERIC FLAVIN CONTAINING CYS DECARBOXYLASE FAMILY"/>
    <property type="match status" value="1"/>
</dbReference>
<dbReference type="Gene3D" id="3.40.50.1950">
    <property type="entry name" value="Flavin prenyltransferase-like"/>
    <property type="match status" value="1"/>
</dbReference>
<dbReference type="RefSeq" id="WP_067775221.1">
    <property type="nucleotide sequence ID" value="NZ_LIGX01000021.1"/>
</dbReference>
<dbReference type="Pfam" id="PF02441">
    <property type="entry name" value="Flavoprotein"/>
    <property type="match status" value="1"/>
</dbReference>
<dbReference type="PATRIC" id="fig|1679444.3.peg.2794"/>
<dbReference type="GO" id="GO:0015937">
    <property type="term" value="P:coenzyme A biosynthetic process"/>
    <property type="evidence" value="ECO:0007669"/>
    <property type="project" value="TreeGrafter"/>
</dbReference>
<evidence type="ECO:0000259" key="1">
    <source>
        <dbReference type="Pfam" id="PF02441"/>
    </source>
</evidence>
<reference evidence="3" key="1">
    <citation type="submission" date="2016-09" db="EMBL/GenBank/DDBJ databases">
        <authorList>
            <person name="Koehorst J."/>
        </authorList>
    </citation>
    <scope>NUCLEOTIDE SEQUENCE [LARGE SCALE GENOMIC DNA]</scope>
</reference>
<protein>
    <submittedName>
        <fullName evidence="2">Flavoprotein</fullName>
    </submittedName>
</protein>
<dbReference type="SUPFAM" id="SSF52507">
    <property type="entry name" value="Homo-oligomeric flavin-containing Cys decarboxylases, HFCD"/>
    <property type="match status" value="1"/>
</dbReference>
<keyword evidence="3" id="KW-1185">Reference proteome</keyword>
<feature type="domain" description="Flavoprotein" evidence="1">
    <location>
        <begin position="3"/>
        <end position="175"/>
    </location>
</feature>
<dbReference type="AlphaFoldDB" id="A0A1C7PCI8"/>
<dbReference type="GO" id="GO:0004633">
    <property type="term" value="F:phosphopantothenoylcysteine decarboxylase activity"/>
    <property type="evidence" value="ECO:0007669"/>
    <property type="project" value="TreeGrafter"/>
</dbReference>
<dbReference type="EMBL" id="LT629973">
    <property type="protein sequence ID" value="SEH96371.1"/>
    <property type="molecule type" value="Genomic_DNA"/>
</dbReference>
<dbReference type="InterPro" id="IPR003382">
    <property type="entry name" value="Flavoprotein"/>
</dbReference>
<dbReference type="Proteomes" id="UP000176204">
    <property type="component" value="Chromosome I"/>
</dbReference>
<dbReference type="STRING" id="1679444.PYTT_2130"/>
<sequence length="181" mass="19102">MATIILGITASIAAYKAADIVSLLVKRGHDVHCICTEKALAFVTPLTLMTISRNPVLSSFEDETRDWMPPHIALADKAELFVIAPATADIMAQMACGLAPNLLTSAYLANRAPVLIFPAMNCRMWDHPATQANAATLAARPGHRIVGPAESGILACGAEGKGKLLPVETVVEQIEAAIPGH</sequence>
<dbReference type="InterPro" id="IPR036551">
    <property type="entry name" value="Flavin_trans-like"/>
</dbReference>
<accession>A0A1C7PCI8</accession>
<dbReference type="KEGG" id="agl:PYTT_2130"/>
<dbReference type="GO" id="GO:0010181">
    <property type="term" value="F:FMN binding"/>
    <property type="evidence" value="ECO:0007669"/>
    <property type="project" value="TreeGrafter"/>
</dbReference>
<dbReference type="PANTHER" id="PTHR14359:SF6">
    <property type="entry name" value="PHOSPHOPANTOTHENOYLCYSTEINE DECARBOXYLASE"/>
    <property type="match status" value="1"/>
</dbReference>
<dbReference type="GO" id="GO:0071513">
    <property type="term" value="C:phosphopantothenoylcysteine decarboxylase complex"/>
    <property type="evidence" value="ECO:0007669"/>
    <property type="project" value="TreeGrafter"/>
</dbReference>
<name>A0A1C7PCI8_9BACT</name>